<dbReference type="Gene3D" id="3.40.190.10">
    <property type="entry name" value="Periplasmic binding protein-like II"/>
    <property type="match status" value="1"/>
</dbReference>
<sequence length="396" mass="43146">MKKISLLVVVLAILSGIAFWRVLPRLLQGGSISQTNLIVWGFDEEETVKPQLILYQQNNPGVNITYVKQSLLNYVPRVQTQISAMPKVMSAPDIFLFHSSFWPAFLPLLQEVPDAVTVLPIVSQTLTADKKIYGLPKEVSGLAMFYNIDILKGAGVGVPRSWSEFTETAKAVTVKDSEGKIQTAGAALGTTENVSFWPEILSLLFLQQPGADLSSPSTSAGADVLKFYTSFVLDPQKKVWDTTLPSSSEMFAQGRLAFYFAPRSEVQVLNETAPGLNFATAVVPQLSGRVITQGGVWVWGVSKTTQHSAEAWDLAKFLSSGNPPDLKDPKLSSFALQGPYYKGWYLNSGVGWINDEMIKNYAGAVNGVLQGKDALSSLQVTQASIKETLKTYGVAK</sequence>
<dbReference type="Pfam" id="PF13416">
    <property type="entry name" value="SBP_bac_8"/>
    <property type="match status" value="1"/>
</dbReference>
<evidence type="ECO:0000313" key="1">
    <source>
        <dbReference type="EMBL" id="KKS13095.1"/>
    </source>
</evidence>
<dbReference type="InterPro" id="IPR050490">
    <property type="entry name" value="Bact_solute-bd_prot1"/>
</dbReference>
<dbReference type="PANTHER" id="PTHR43649">
    <property type="entry name" value="ARABINOSE-BINDING PROTEIN-RELATED"/>
    <property type="match status" value="1"/>
</dbReference>
<evidence type="ECO:0000313" key="2">
    <source>
        <dbReference type="Proteomes" id="UP000034753"/>
    </source>
</evidence>
<comment type="caution">
    <text evidence="1">The sequence shown here is derived from an EMBL/GenBank/DDBJ whole genome shotgun (WGS) entry which is preliminary data.</text>
</comment>
<dbReference type="PANTHER" id="PTHR43649:SF12">
    <property type="entry name" value="DIACETYLCHITOBIOSE BINDING PROTEIN DASA"/>
    <property type="match status" value="1"/>
</dbReference>
<dbReference type="InterPro" id="IPR006059">
    <property type="entry name" value="SBP"/>
</dbReference>
<dbReference type="Proteomes" id="UP000034753">
    <property type="component" value="Unassembled WGS sequence"/>
</dbReference>
<dbReference type="AlphaFoldDB" id="A0A0G0WJU9"/>
<proteinExistence type="predicted"/>
<gene>
    <name evidence="1" type="ORF">UU67_C0032G0013</name>
</gene>
<name>A0A0G0WJU9_9BACT</name>
<protein>
    <submittedName>
        <fullName evidence="1">Extracellular solute-binding protein family 1</fullName>
    </submittedName>
</protein>
<organism evidence="1 2">
    <name type="scientific">Candidatus Daviesbacteria bacterium GW2011_GWB1_41_5</name>
    <dbReference type="NCBI Taxonomy" id="1618429"/>
    <lineage>
        <taxon>Bacteria</taxon>
        <taxon>Candidatus Daviesiibacteriota</taxon>
    </lineage>
</organism>
<dbReference type="SUPFAM" id="SSF53850">
    <property type="entry name" value="Periplasmic binding protein-like II"/>
    <property type="match status" value="1"/>
</dbReference>
<reference evidence="1 2" key="1">
    <citation type="journal article" date="2015" name="Nature">
        <title>rRNA introns, odd ribosomes, and small enigmatic genomes across a large radiation of phyla.</title>
        <authorList>
            <person name="Brown C.T."/>
            <person name="Hug L.A."/>
            <person name="Thomas B.C."/>
            <person name="Sharon I."/>
            <person name="Castelle C.J."/>
            <person name="Singh A."/>
            <person name="Wilkins M.J."/>
            <person name="Williams K.H."/>
            <person name="Banfield J.F."/>
        </authorList>
    </citation>
    <scope>NUCLEOTIDE SEQUENCE [LARGE SCALE GENOMIC DNA]</scope>
</reference>
<dbReference type="EMBL" id="LCBN01000032">
    <property type="protein sequence ID" value="KKS13095.1"/>
    <property type="molecule type" value="Genomic_DNA"/>
</dbReference>
<accession>A0A0G0WJU9</accession>